<evidence type="ECO:0000256" key="1">
    <source>
        <dbReference type="ARBA" id="ARBA00004123"/>
    </source>
</evidence>
<dbReference type="KEGG" id="kpin:30174567"/>
<dbReference type="SUPFAM" id="SSF57701">
    <property type="entry name" value="Zn2/Cys6 DNA-binding domain"/>
    <property type="match status" value="1"/>
</dbReference>
<dbReference type="Gene3D" id="4.10.240.10">
    <property type="entry name" value="Zn(2)-C6 fungal-type DNA-binding domain"/>
    <property type="match status" value="1"/>
</dbReference>
<dbReference type="Pfam" id="PF00172">
    <property type="entry name" value="Zn_clus"/>
    <property type="match status" value="1"/>
</dbReference>
<dbReference type="AlphaFoldDB" id="A0A1B9HYI9"/>
<protein>
    <recommendedName>
        <fullName evidence="3">Zn(2)-C6 fungal-type domain-containing protein</fullName>
    </recommendedName>
</protein>
<sequence>MEGPTLGQPWAQYGLTATGKQKRKRVRSVMGCLTCRKRRVKCDEKRPKCSNCARHPLRVCEYEYDSNEFNLGPIEEQDQLDAASTMSFDTTFHDSSSFASSSKLTLDEFLPSSTSLYLPSPDYEKMLNDRRVIEGMTAELQSLRAMDSMLLSDPPVIPDIMQQKTPVPKQHRFTSFRAFHSALVRRCFSSSEDPRNRLSLSVASATLPPNLSNGISLGPQSLPTDISHLHRPDIFKEYVKSVRDKSNTLMVGKLGSIAFTLLMCEIMDPSPKSWREQFKSLIGKCIERGGPGWMIGLTAPIQGYKGGQIENKQPLSMALYLEMSAMIEIYACLTSGSIPQLTNQDASSKTPWILLSKVYQAKVSFSLPDTIETIFGIPRILIPTFSQVTTLVAKRNMQIVDDTSLKEHLDFEVNTMRMELEHLWPARLANRRDERRLQYGGRLWRLAILILLLQEAQYYSTSSIELITYVNSFFDLCQEALNDIGHLSGWLWPILLSSCASCNHSQREGFLRLLPYAKAPIGNTDNSEHAHKLLTMVWFYQDTGNCRFHLREALRIDNTLDFLIL</sequence>
<reference evidence="4" key="3">
    <citation type="submission" date="2016-07" db="EMBL/GenBank/DDBJ databases">
        <title>Evolution of pathogenesis and genome organization in the Tremellales.</title>
        <authorList>
            <person name="Cuomo C."/>
            <person name="Litvintseva A."/>
            <person name="Heitman J."/>
            <person name="Chen Y."/>
            <person name="Sun S."/>
            <person name="Springer D."/>
            <person name="Dromer F."/>
            <person name="Young S."/>
            <person name="Zeng Q."/>
            <person name="Chapman S."/>
            <person name="Gujja S."/>
            <person name="Saif S."/>
            <person name="Birren B."/>
        </authorList>
    </citation>
    <scope>NUCLEOTIDE SEQUENCE</scope>
    <source>
        <strain evidence="4">CBS 10737</strain>
    </source>
</reference>
<accession>A0A1B9HYI9</accession>
<feature type="domain" description="Zn(2)-C6 fungal-type" evidence="3">
    <location>
        <begin position="31"/>
        <end position="62"/>
    </location>
</feature>
<dbReference type="EMBL" id="KI894014">
    <property type="protein sequence ID" value="OCF48330.1"/>
    <property type="molecule type" value="Genomic_DNA"/>
</dbReference>
<dbReference type="RefSeq" id="XP_019009549.1">
    <property type="nucleotide sequence ID" value="XM_019157909.1"/>
</dbReference>
<dbReference type="InterPro" id="IPR036864">
    <property type="entry name" value="Zn2-C6_fun-type_DNA-bd_sf"/>
</dbReference>
<dbReference type="OrthoDB" id="2564140at2759"/>
<evidence type="ECO:0000256" key="2">
    <source>
        <dbReference type="ARBA" id="ARBA00023242"/>
    </source>
</evidence>
<comment type="subcellular location">
    <subcellularLocation>
        <location evidence="1">Nucleus</location>
    </subcellularLocation>
</comment>
<dbReference type="PROSITE" id="PS00463">
    <property type="entry name" value="ZN2_CY6_FUNGAL_1"/>
    <property type="match status" value="1"/>
</dbReference>
<evidence type="ECO:0000313" key="5">
    <source>
        <dbReference type="EMBL" id="WWC73895.1"/>
    </source>
</evidence>
<dbReference type="SMART" id="SM00066">
    <property type="entry name" value="GAL4"/>
    <property type="match status" value="1"/>
</dbReference>
<evidence type="ECO:0000313" key="6">
    <source>
        <dbReference type="Proteomes" id="UP000094020"/>
    </source>
</evidence>
<dbReference type="PANTHER" id="PTHR37534:SF20">
    <property type="entry name" value="PRO1A C6 ZINK-FINGER PROTEIN"/>
    <property type="match status" value="1"/>
</dbReference>
<dbReference type="Pfam" id="PF11951">
    <property type="entry name" value="Fungal_trans_2"/>
    <property type="match status" value="1"/>
</dbReference>
<dbReference type="GO" id="GO:0000981">
    <property type="term" value="F:DNA-binding transcription factor activity, RNA polymerase II-specific"/>
    <property type="evidence" value="ECO:0007669"/>
    <property type="project" value="InterPro"/>
</dbReference>
<keyword evidence="2" id="KW-0539">Nucleus</keyword>
<evidence type="ECO:0000259" key="3">
    <source>
        <dbReference type="PROSITE" id="PS50048"/>
    </source>
</evidence>
<dbReference type="PROSITE" id="PS50048">
    <property type="entry name" value="ZN2_CY6_FUNGAL_2"/>
    <property type="match status" value="1"/>
</dbReference>
<reference evidence="5" key="2">
    <citation type="submission" date="2013-07" db="EMBL/GenBank/DDBJ databases">
        <authorList>
            <consortium name="The Broad Institute Genome Sequencing Platform"/>
            <person name="Cuomo C."/>
            <person name="Litvintseva A."/>
            <person name="Chen Y."/>
            <person name="Heitman J."/>
            <person name="Sun S."/>
            <person name="Springer D."/>
            <person name="Dromer F."/>
            <person name="Young S.K."/>
            <person name="Zeng Q."/>
            <person name="Gargeya S."/>
            <person name="Fitzgerald M."/>
            <person name="Abouelleil A."/>
            <person name="Alvarado L."/>
            <person name="Berlin A.M."/>
            <person name="Chapman S.B."/>
            <person name="Dewar J."/>
            <person name="Goldberg J."/>
            <person name="Griggs A."/>
            <person name="Gujja S."/>
            <person name="Hansen M."/>
            <person name="Howarth C."/>
            <person name="Imamovic A."/>
            <person name="Larimer J."/>
            <person name="McCowan C."/>
            <person name="Murphy C."/>
            <person name="Pearson M."/>
            <person name="Priest M."/>
            <person name="Roberts A."/>
            <person name="Saif S."/>
            <person name="Shea T."/>
            <person name="Sykes S."/>
            <person name="Wortman J."/>
            <person name="Nusbaum C."/>
            <person name="Birren B."/>
        </authorList>
    </citation>
    <scope>NUCLEOTIDE SEQUENCE</scope>
    <source>
        <strain evidence="5">CBS 10737</strain>
    </source>
</reference>
<dbReference type="CDD" id="cd00067">
    <property type="entry name" value="GAL4"/>
    <property type="match status" value="1"/>
</dbReference>
<dbReference type="GO" id="GO:0005634">
    <property type="term" value="C:nucleus"/>
    <property type="evidence" value="ECO:0007669"/>
    <property type="project" value="UniProtKB-SubCell"/>
</dbReference>
<dbReference type="GO" id="GO:0008270">
    <property type="term" value="F:zinc ion binding"/>
    <property type="evidence" value="ECO:0007669"/>
    <property type="project" value="InterPro"/>
</dbReference>
<keyword evidence="6" id="KW-1185">Reference proteome</keyword>
<reference evidence="4" key="1">
    <citation type="submission" date="2013-07" db="EMBL/GenBank/DDBJ databases">
        <title>The Genome Sequence of Cryptococcus pinus CBS10737.</title>
        <authorList>
            <consortium name="The Broad Institute Genome Sequencing Platform"/>
            <person name="Cuomo C."/>
            <person name="Litvintseva A."/>
            <person name="Chen Y."/>
            <person name="Heitman J."/>
            <person name="Sun S."/>
            <person name="Springer D."/>
            <person name="Dromer F."/>
            <person name="Young S.K."/>
            <person name="Zeng Q."/>
            <person name="Gargeya S."/>
            <person name="Fitzgerald M."/>
            <person name="Abouelleil A."/>
            <person name="Alvarado L."/>
            <person name="Berlin A.M."/>
            <person name="Chapman S.B."/>
            <person name="Dewar J."/>
            <person name="Goldberg J."/>
            <person name="Griggs A."/>
            <person name="Gujja S."/>
            <person name="Hansen M."/>
            <person name="Howarth C."/>
            <person name="Imamovic A."/>
            <person name="Larimer J."/>
            <person name="McCowan C."/>
            <person name="Murphy C."/>
            <person name="Pearson M."/>
            <person name="Priest M."/>
            <person name="Roberts A."/>
            <person name="Saif S."/>
            <person name="Shea T."/>
            <person name="Sykes S."/>
            <person name="Wortman J."/>
            <person name="Nusbaum C."/>
            <person name="Birren B."/>
        </authorList>
    </citation>
    <scope>NUCLEOTIDE SEQUENCE [LARGE SCALE GENOMIC DNA]</scope>
    <source>
        <strain evidence="4">CBS 10737</strain>
    </source>
</reference>
<organism evidence="4">
    <name type="scientific">Kwoniella pini CBS 10737</name>
    <dbReference type="NCBI Taxonomy" id="1296096"/>
    <lineage>
        <taxon>Eukaryota</taxon>
        <taxon>Fungi</taxon>
        <taxon>Dikarya</taxon>
        <taxon>Basidiomycota</taxon>
        <taxon>Agaricomycotina</taxon>
        <taxon>Tremellomycetes</taxon>
        <taxon>Tremellales</taxon>
        <taxon>Cryptococcaceae</taxon>
        <taxon>Kwoniella</taxon>
    </lineage>
</organism>
<dbReference type="InterPro" id="IPR001138">
    <property type="entry name" value="Zn2Cys6_DnaBD"/>
</dbReference>
<dbReference type="PANTHER" id="PTHR37534">
    <property type="entry name" value="TRANSCRIPTIONAL ACTIVATOR PROTEIN UGA3"/>
    <property type="match status" value="1"/>
</dbReference>
<name>A0A1B9HYI9_9TREE</name>
<reference evidence="5" key="4">
    <citation type="submission" date="2024-02" db="EMBL/GenBank/DDBJ databases">
        <title>Comparative genomics of Cryptococcus and Kwoniella reveals pathogenesis evolution and contrasting modes of karyotype evolution via chromosome fusion or intercentromeric recombination.</title>
        <authorList>
            <person name="Coelho M.A."/>
            <person name="David-Palma M."/>
            <person name="Shea T."/>
            <person name="Bowers K."/>
            <person name="McGinley-Smith S."/>
            <person name="Mohammad A.W."/>
            <person name="Gnirke A."/>
            <person name="Yurkov A.M."/>
            <person name="Nowrousian M."/>
            <person name="Sun S."/>
            <person name="Cuomo C.A."/>
            <person name="Heitman J."/>
        </authorList>
    </citation>
    <scope>NUCLEOTIDE SEQUENCE</scope>
    <source>
        <strain evidence="5">CBS 10737</strain>
    </source>
</reference>
<proteinExistence type="predicted"/>
<dbReference type="GeneID" id="30174567"/>
<evidence type="ECO:0000313" key="4">
    <source>
        <dbReference type="EMBL" id="OCF48330.1"/>
    </source>
</evidence>
<dbReference type="EMBL" id="CP144529">
    <property type="protein sequence ID" value="WWC73895.1"/>
    <property type="molecule type" value="Genomic_DNA"/>
</dbReference>
<dbReference type="InterPro" id="IPR021858">
    <property type="entry name" value="Fun_TF"/>
</dbReference>
<dbReference type="Proteomes" id="UP000094020">
    <property type="component" value="Chromosome 11"/>
</dbReference>
<gene>
    <name evidence="4" type="ORF">I206_06198</name>
    <name evidence="5" type="ORF">I206_107867</name>
</gene>